<reference evidence="6 7" key="1">
    <citation type="submission" date="2012-09" db="EMBL/GenBank/DDBJ databases">
        <title>The Genome Sequence of Bacteroides oleiciplenus YIT 12058.</title>
        <authorList>
            <consortium name="The Broad Institute Genome Sequencing Platform"/>
            <person name="Earl A."/>
            <person name="Ward D."/>
            <person name="Feldgarden M."/>
            <person name="Gevers D."/>
            <person name="Morotomi M."/>
            <person name="Walker B."/>
            <person name="Young S.K."/>
            <person name="Zeng Q."/>
            <person name="Gargeya S."/>
            <person name="Fitzgerald M."/>
            <person name="Haas B."/>
            <person name="Abouelleil A."/>
            <person name="Alvarado L."/>
            <person name="Arachchi H.M."/>
            <person name="Berlin A.M."/>
            <person name="Chapman S.B."/>
            <person name="Goldberg J."/>
            <person name="Griggs A."/>
            <person name="Gujja S."/>
            <person name="Hansen M."/>
            <person name="Howarth C."/>
            <person name="Imamovic A."/>
            <person name="Larimer J."/>
            <person name="McCowen C."/>
            <person name="Montmayeur A."/>
            <person name="Murphy C."/>
            <person name="Neiman D."/>
            <person name="Pearson M."/>
            <person name="Priest M."/>
            <person name="Roberts A."/>
            <person name="Saif S."/>
            <person name="Shea T."/>
            <person name="Sisk P."/>
            <person name="Sykes S."/>
            <person name="Wortman J."/>
            <person name="Nusbaum C."/>
            <person name="Birren B."/>
        </authorList>
    </citation>
    <scope>NUCLEOTIDE SEQUENCE [LARGE SCALE GENOMIC DNA]</scope>
    <source>
        <strain evidence="6 7">YIT 12058</strain>
    </source>
</reference>
<dbReference type="PATRIC" id="fig|742727.4.peg.5096"/>
<evidence type="ECO:0000256" key="3">
    <source>
        <dbReference type="ARBA" id="ARBA00022840"/>
    </source>
</evidence>
<dbReference type="STRING" id="742727.HMPREF9447_04994"/>
<dbReference type="Pfam" id="PF02786">
    <property type="entry name" value="CPSase_L_D2"/>
    <property type="match status" value="1"/>
</dbReference>
<dbReference type="eggNOG" id="COG0027">
    <property type="taxonomic scope" value="Bacteria"/>
</dbReference>
<evidence type="ECO:0000256" key="4">
    <source>
        <dbReference type="PROSITE-ProRule" id="PRU00409"/>
    </source>
</evidence>
<keyword evidence="2 4" id="KW-0547">Nucleotide-binding</keyword>
<keyword evidence="7" id="KW-1185">Reference proteome</keyword>
<dbReference type="GO" id="GO:0005524">
    <property type="term" value="F:ATP binding"/>
    <property type="evidence" value="ECO:0007669"/>
    <property type="project" value="UniProtKB-UniRule"/>
</dbReference>
<dbReference type="InterPro" id="IPR011761">
    <property type="entry name" value="ATP-grasp"/>
</dbReference>
<keyword evidence="3 4" id="KW-0067">ATP-binding</keyword>
<keyword evidence="1" id="KW-0436">Ligase</keyword>
<dbReference type="PANTHER" id="PTHR43585">
    <property type="entry name" value="FUMIPYRROLE BIOSYNTHESIS PROTEIN C"/>
    <property type="match status" value="1"/>
</dbReference>
<accession>K9DUW9</accession>
<sequence length="407" mass="45565">MVKKILLLGGSAQQVVAIETAKEMGYYTVLCDYLPDNPGQYVADKFYQKSTTDIAAVYDIAKTEQVNGILAYASDPAAFSAAIVAEELGLPTNPSKSVAILGVKHLFRNFLKENGFACPQHYNFSPDINIEEFKKNISTFHFPIIIKPTDSSGSKGVTKIDSKFDVDIDEIFANAIAYADNYSRNKILIVEEFIERGYPFVIGGDIFVVSGKIVLYGEMDCFRDYDGCGLIPIGKRKPCALTEYQHNVLHQELQRLIGLLNIQFGEMNIELILDKEDQPHFLELGPRAGGNMIPIQLSDVFGVDLVKANIAVAMGEVPKLNFKEKPGCFMHYVLHCYKDGKFAGIEFSPELEPFIYRKCIYKKNGDEVSSFDGAGKALGIVFFHFNTVEQMNEFCDRKDEFIKVKLQ</sequence>
<dbReference type="PROSITE" id="PS50975">
    <property type="entry name" value="ATP_GRASP"/>
    <property type="match status" value="1"/>
</dbReference>
<dbReference type="Gene3D" id="3.40.50.20">
    <property type="match status" value="1"/>
</dbReference>
<dbReference type="SUPFAM" id="SSF56059">
    <property type="entry name" value="Glutathione synthetase ATP-binding domain-like"/>
    <property type="match status" value="1"/>
</dbReference>
<dbReference type="Gene3D" id="3.30.1490.20">
    <property type="entry name" value="ATP-grasp fold, A domain"/>
    <property type="match status" value="1"/>
</dbReference>
<feature type="domain" description="ATP-grasp" evidence="5">
    <location>
        <begin position="108"/>
        <end position="314"/>
    </location>
</feature>
<proteinExistence type="predicted"/>
<dbReference type="InterPro" id="IPR005479">
    <property type="entry name" value="CPAse_ATP-bd"/>
</dbReference>
<gene>
    <name evidence="6" type="ORF">HMPREF9447_04994</name>
</gene>
<evidence type="ECO:0000313" key="6">
    <source>
        <dbReference type="EMBL" id="EKU88248.1"/>
    </source>
</evidence>
<dbReference type="RefSeq" id="WP_009132384.1">
    <property type="nucleotide sequence ID" value="NZ_JH992945.1"/>
</dbReference>
<dbReference type="Gene3D" id="3.30.470.20">
    <property type="entry name" value="ATP-grasp fold, B domain"/>
    <property type="match status" value="1"/>
</dbReference>
<dbReference type="SUPFAM" id="SSF52440">
    <property type="entry name" value="PreATP-grasp domain"/>
    <property type="match status" value="1"/>
</dbReference>
<dbReference type="PANTHER" id="PTHR43585:SF2">
    <property type="entry name" value="ATP-GRASP ENZYME FSQD"/>
    <property type="match status" value="1"/>
</dbReference>
<protein>
    <recommendedName>
        <fullName evidence="5">ATP-grasp domain-containing protein</fullName>
    </recommendedName>
</protein>
<name>K9DUW9_9BACE</name>
<dbReference type="InterPro" id="IPR013815">
    <property type="entry name" value="ATP_grasp_subdomain_1"/>
</dbReference>
<evidence type="ECO:0000313" key="7">
    <source>
        <dbReference type="Proteomes" id="UP000009872"/>
    </source>
</evidence>
<dbReference type="EMBL" id="ADLF01000023">
    <property type="protein sequence ID" value="EKU88248.1"/>
    <property type="molecule type" value="Genomic_DNA"/>
</dbReference>
<dbReference type="GO" id="GO:0016874">
    <property type="term" value="F:ligase activity"/>
    <property type="evidence" value="ECO:0007669"/>
    <property type="project" value="UniProtKB-KW"/>
</dbReference>
<dbReference type="InterPro" id="IPR052032">
    <property type="entry name" value="ATP-dep_AA_Ligase"/>
</dbReference>
<evidence type="ECO:0000259" key="5">
    <source>
        <dbReference type="PROSITE" id="PS50975"/>
    </source>
</evidence>
<dbReference type="Proteomes" id="UP000009872">
    <property type="component" value="Unassembled WGS sequence"/>
</dbReference>
<dbReference type="HOGENOM" id="CLU_029016_5_1_10"/>
<organism evidence="6 7">
    <name type="scientific">Bacteroides oleiciplenus YIT 12058</name>
    <dbReference type="NCBI Taxonomy" id="742727"/>
    <lineage>
        <taxon>Bacteria</taxon>
        <taxon>Pseudomonadati</taxon>
        <taxon>Bacteroidota</taxon>
        <taxon>Bacteroidia</taxon>
        <taxon>Bacteroidales</taxon>
        <taxon>Bacteroidaceae</taxon>
        <taxon>Bacteroides</taxon>
    </lineage>
</organism>
<dbReference type="AlphaFoldDB" id="K9DUW9"/>
<dbReference type="GO" id="GO:0046872">
    <property type="term" value="F:metal ion binding"/>
    <property type="evidence" value="ECO:0007669"/>
    <property type="project" value="InterPro"/>
</dbReference>
<evidence type="ECO:0000256" key="1">
    <source>
        <dbReference type="ARBA" id="ARBA00022598"/>
    </source>
</evidence>
<evidence type="ECO:0000256" key="2">
    <source>
        <dbReference type="ARBA" id="ARBA00022741"/>
    </source>
</evidence>
<comment type="caution">
    <text evidence="6">The sequence shown here is derived from an EMBL/GenBank/DDBJ whole genome shotgun (WGS) entry which is preliminary data.</text>
</comment>
<dbReference type="InterPro" id="IPR016185">
    <property type="entry name" value="PreATP-grasp_dom_sf"/>
</dbReference>